<dbReference type="InterPro" id="IPR012338">
    <property type="entry name" value="Beta-lactam/transpept-like"/>
</dbReference>
<dbReference type="Pfam" id="PF00144">
    <property type="entry name" value="Beta-lactamase"/>
    <property type="match status" value="1"/>
</dbReference>
<name>A0A085ZZ56_FLAHY</name>
<gene>
    <name evidence="4" type="ORF">B0A62_17215</name>
    <name evidence="3" type="ORF">IW20_22825</name>
</gene>
<evidence type="ECO:0000256" key="1">
    <source>
        <dbReference type="SAM" id="SignalP"/>
    </source>
</evidence>
<dbReference type="Proteomes" id="UP000198424">
    <property type="component" value="Unassembled WGS sequence"/>
</dbReference>
<proteinExistence type="predicted"/>
<evidence type="ECO:0000259" key="2">
    <source>
        <dbReference type="Pfam" id="PF00144"/>
    </source>
</evidence>
<dbReference type="AlphaFoldDB" id="A0A085ZZ56"/>
<dbReference type="STRING" id="991.IW20_22825"/>
<comment type="caution">
    <text evidence="3">The sequence shown here is derived from an EMBL/GenBank/DDBJ whole genome shotgun (WGS) entry which is preliminary data.</text>
</comment>
<dbReference type="SUPFAM" id="SSF56601">
    <property type="entry name" value="beta-lactamase/transpeptidase-like"/>
    <property type="match status" value="1"/>
</dbReference>
<dbReference type="InterPro" id="IPR001466">
    <property type="entry name" value="Beta-lactam-related"/>
</dbReference>
<dbReference type="GO" id="GO:0016787">
    <property type="term" value="F:hydrolase activity"/>
    <property type="evidence" value="ECO:0007669"/>
    <property type="project" value="UniProtKB-KW"/>
</dbReference>
<feature type="chain" id="PRO_5001802018" evidence="1">
    <location>
        <begin position="26"/>
        <end position="441"/>
    </location>
</feature>
<evidence type="ECO:0000313" key="6">
    <source>
        <dbReference type="Proteomes" id="UP000198424"/>
    </source>
</evidence>
<keyword evidence="3" id="KW-0378">Hydrolase</keyword>
<dbReference type="eggNOG" id="COG1680">
    <property type="taxonomic scope" value="Bacteria"/>
</dbReference>
<protein>
    <submittedName>
        <fullName evidence="3">6-aminohexanoate hydrolase</fullName>
    </submittedName>
</protein>
<evidence type="ECO:0000313" key="4">
    <source>
        <dbReference type="EMBL" id="OXA91417.1"/>
    </source>
</evidence>
<dbReference type="EMBL" id="MUGY01000025">
    <property type="protein sequence ID" value="OXA91417.1"/>
    <property type="molecule type" value="Genomic_DNA"/>
</dbReference>
<sequence>MKQIYFYSSVLFSCSMLLSSTISNAQDKNKFLDAEQSDPIKMGWMVGSPPPADRLVRFDDGSFFQFPALRWSVAHMRQFMPTVNVSRGLENSTSLETSIKSDIDQIKFKPLNEKKTITWEESLQKVYTDGVIIMHHGKIVYEKYLGALTADGQHAAMSVTKSFTGTLGIMLAEEGLIDPTKLVSEYIPELQNSAFGDATVRQVMDMTTALQFSEDYADPNAEIWKFSAAGNPLPKPKDYNGPKTYYEYLPTVKKKGTHGDAFGYKTVNSDVLGWIIARVTGKSIAEVLSEKIWKKLGTEQDGYYSVDAVGTPFAGGGYNLGLRDMARFGELFLNNGKSGDQQIIPKSAIDDIKKGGNKKAFAKANYSLLKGWSYRNMWWITNNDNGAFCARGVHGQVIYIDPKADMVIVRFASNPVAANSANDPYSLPAYEAVAKYLMKFK</sequence>
<dbReference type="EMBL" id="JPRM01000047">
    <property type="protein sequence ID" value="KFF09720.1"/>
    <property type="molecule type" value="Genomic_DNA"/>
</dbReference>
<dbReference type="PANTHER" id="PTHR43283">
    <property type="entry name" value="BETA-LACTAMASE-RELATED"/>
    <property type="match status" value="1"/>
</dbReference>
<dbReference type="OrthoDB" id="1185352at2"/>
<reference evidence="4 6" key="2">
    <citation type="submission" date="2016-11" db="EMBL/GenBank/DDBJ databases">
        <title>Whole genomes of Flavobacteriaceae.</title>
        <authorList>
            <person name="Stine C."/>
            <person name="Li C."/>
            <person name="Tadesse D."/>
        </authorList>
    </citation>
    <scope>NUCLEOTIDE SEQUENCE [LARGE SCALE GENOMIC DNA]</scope>
    <source>
        <strain evidence="4 6">ATCC 29551</strain>
    </source>
</reference>
<dbReference type="PANTHER" id="PTHR43283:SF7">
    <property type="entry name" value="BETA-LACTAMASE-RELATED DOMAIN-CONTAINING PROTEIN"/>
    <property type="match status" value="1"/>
</dbReference>
<keyword evidence="1" id="KW-0732">Signal</keyword>
<feature type="domain" description="Beta-lactamase-related" evidence="2">
    <location>
        <begin position="128"/>
        <end position="416"/>
    </location>
</feature>
<dbReference type="Proteomes" id="UP000028712">
    <property type="component" value="Unassembled WGS sequence"/>
</dbReference>
<keyword evidence="6" id="KW-1185">Reference proteome</keyword>
<dbReference type="RefSeq" id="WP_035627724.1">
    <property type="nucleotide sequence ID" value="NZ_JBEWQG010000039.1"/>
</dbReference>
<reference evidence="3 5" key="1">
    <citation type="submission" date="2014-07" db="EMBL/GenBank/DDBJ databases">
        <title>Genome of Flavobacterium hydatis DSM 2063.</title>
        <authorList>
            <person name="Pipes S.E."/>
            <person name="Stropko S.J."/>
            <person name="Newman J.D."/>
        </authorList>
    </citation>
    <scope>NUCLEOTIDE SEQUENCE [LARGE SCALE GENOMIC DNA]</scope>
    <source>
        <strain evidence="3 5">DSM 2063</strain>
    </source>
</reference>
<evidence type="ECO:0000313" key="5">
    <source>
        <dbReference type="Proteomes" id="UP000028712"/>
    </source>
</evidence>
<evidence type="ECO:0000313" key="3">
    <source>
        <dbReference type="EMBL" id="KFF09720.1"/>
    </source>
</evidence>
<organism evidence="3 5">
    <name type="scientific">Flavobacterium hydatis</name>
    <name type="common">Cytophaga aquatilis</name>
    <dbReference type="NCBI Taxonomy" id="991"/>
    <lineage>
        <taxon>Bacteria</taxon>
        <taxon>Pseudomonadati</taxon>
        <taxon>Bacteroidota</taxon>
        <taxon>Flavobacteriia</taxon>
        <taxon>Flavobacteriales</taxon>
        <taxon>Flavobacteriaceae</taxon>
        <taxon>Flavobacterium</taxon>
    </lineage>
</organism>
<feature type="signal peptide" evidence="1">
    <location>
        <begin position="1"/>
        <end position="25"/>
    </location>
</feature>
<dbReference type="Gene3D" id="3.40.710.10">
    <property type="entry name" value="DD-peptidase/beta-lactamase superfamily"/>
    <property type="match status" value="1"/>
</dbReference>
<accession>A0A085ZZ56</accession>
<dbReference type="InterPro" id="IPR050789">
    <property type="entry name" value="Diverse_Enzym_Activities"/>
</dbReference>